<evidence type="ECO:0000313" key="7">
    <source>
        <dbReference type="EMBL" id="MBL4932695.1"/>
    </source>
</evidence>
<accession>A0A937FGS0</accession>
<dbReference type="SUPFAM" id="SSF53756">
    <property type="entry name" value="UDP-Glycosyltransferase/glycogen phosphorylase"/>
    <property type="match status" value="1"/>
</dbReference>
<dbReference type="GO" id="GO:0016020">
    <property type="term" value="C:membrane"/>
    <property type="evidence" value="ECO:0007669"/>
    <property type="project" value="UniProtKB-SubCell"/>
</dbReference>
<feature type="domain" description="Diacylglycerol glucosyltransferase N-terminal" evidence="6">
    <location>
        <begin position="15"/>
        <end position="177"/>
    </location>
</feature>
<dbReference type="GO" id="GO:0009247">
    <property type="term" value="P:glycolipid biosynthetic process"/>
    <property type="evidence" value="ECO:0007669"/>
    <property type="project" value="InterPro"/>
</dbReference>
<name>A0A937FGS0_9CLOT</name>
<keyword evidence="8" id="KW-1185">Reference proteome</keyword>
<comment type="caution">
    <text evidence="7">The sequence shown here is derived from an EMBL/GenBank/DDBJ whole genome shotgun (WGS) entry which is preliminary data.</text>
</comment>
<comment type="similarity">
    <text evidence="2">Belongs to the glycosyltransferase 28 family.</text>
</comment>
<reference evidence="7" key="1">
    <citation type="submission" date="2021-01" db="EMBL/GenBank/DDBJ databases">
        <title>Genome public.</title>
        <authorList>
            <person name="Liu C."/>
            <person name="Sun Q."/>
        </authorList>
    </citation>
    <scope>NUCLEOTIDE SEQUENCE</scope>
    <source>
        <strain evidence="7">YIM B02565</strain>
    </source>
</reference>
<feature type="domain" description="Glycosyl transferase family 28 C-terminal" evidence="5">
    <location>
        <begin position="199"/>
        <end position="360"/>
    </location>
</feature>
<evidence type="ECO:0000256" key="3">
    <source>
        <dbReference type="ARBA" id="ARBA00022676"/>
    </source>
</evidence>
<dbReference type="PANTHER" id="PTHR43025:SF3">
    <property type="entry name" value="MONOGALACTOSYLDIACYLGLYCEROL SYNTHASE 1, CHLOROPLASTIC"/>
    <property type="match status" value="1"/>
</dbReference>
<dbReference type="Pfam" id="PF06925">
    <property type="entry name" value="MGDG_synth"/>
    <property type="match status" value="1"/>
</dbReference>
<dbReference type="Proteomes" id="UP000623681">
    <property type="component" value="Unassembled WGS sequence"/>
</dbReference>
<proteinExistence type="inferred from homology"/>
<organism evidence="7 8">
    <name type="scientific">Clostridium paridis</name>
    <dbReference type="NCBI Taxonomy" id="2803863"/>
    <lineage>
        <taxon>Bacteria</taxon>
        <taxon>Bacillati</taxon>
        <taxon>Bacillota</taxon>
        <taxon>Clostridia</taxon>
        <taxon>Eubacteriales</taxon>
        <taxon>Clostridiaceae</taxon>
        <taxon>Clostridium</taxon>
    </lineage>
</organism>
<gene>
    <name evidence="7" type="ORF">JK634_12845</name>
</gene>
<sequence>MKKVLILTASTGQGHNQAANSLKTVFEKKGWKVDKYDFLKKNSNFLNAAIVGGYEFAASKIPWIYGWFYHLTDKKITNKLLNIVFFNTQRKFLRYIENENPDIIIGTHPMSVNLVTTLKSQNKINIPFISIVTDFKVHYAYINKFTDAYITASDYTKDYLITRGIPGDIIFPYGIPINPIFFENDKEVSATKDDDYFNILLMGGSMGLENISHVLKKLITNKHLLRITVVCGNNDNLKMRLLSEYSAPIPNKKLHILGFTKDISAIMDYSDIIISKPGGLTVSESIAKKLPIIIPFAIPGQEYENVEFLTQVGCAKYVDHMDDINYIVDSLISNPSEIDTMKDNLDKLRNNYSINKIYDLSEKLSTENAIISNFSMENNNEHI</sequence>
<evidence type="ECO:0000256" key="1">
    <source>
        <dbReference type="ARBA" id="ARBA00004370"/>
    </source>
</evidence>
<dbReference type="InterPro" id="IPR009695">
    <property type="entry name" value="Diacylglyc_glucosyltr_N"/>
</dbReference>
<dbReference type="InterPro" id="IPR007235">
    <property type="entry name" value="Glyco_trans_28_C"/>
</dbReference>
<dbReference type="Pfam" id="PF04101">
    <property type="entry name" value="Glyco_tran_28_C"/>
    <property type="match status" value="1"/>
</dbReference>
<keyword evidence="3" id="KW-0328">Glycosyltransferase</keyword>
<dbReference type="Gene3D" id="3.40.50.2000">
    <property type="entry name" value="Glycogen Phosphorylase B"/>
    <property type="match status" value="1"/>
</dbReference>
<evidence type="ECO:0000256" key="2">
    <source>
        <dbReference type="ARBA" id="ARBA00006962"/>
    </source>
</evidence>
<dbReference type="GO" id="GO:0016758">
    <property type="term" value="F:hexosyltransferase activity"/>
    <property type="evidence" value="ECO:0007669"/>
    <property type="project" value="InterPro"/>
</dbReference>
<dbReference type="PANTHER" id="PTHR43025">
    <property type="entry name" value="MONOGALACTOSYLDIACYLGLYCEROL SYNTHASE"/>
    <property type="match status" value="1"/>
</dbReference>
<keyword evidence="4 7" id="KW-0808">Transferase</keyword>
<dbReference type="RefSeq" id="WP_202768038.1">
    <property type="nucleotide sequence ID" value="NZ_JAESWA010000022.1"/>
</dbReference>
<dbReference type="EMBL" id="JAESWA010000022">
    <property type="protein sequence ID" value="MBL4932695.1"/>
    <property type="molecule type" value="Genomic_DNA"/>
</dbReference>
<evidence type="ECO:0000259" key="6">
    <source>
        <dbReference type="Pfam" id="PF06925"/>
    </source>
</evidence>
<protein>
    <submittedName>
        <fullName evidence="7">UDP-N-acetylglucosamine--LPS N-acetylglucosamine transferase</fullName>
    </submittedName>
</protein>
<dbReference type="AlphaFoldDB" id="A0A937FGS0"/>
<evidence type="ECO:0000313" key="8">
    <source>
        <dbReference type="Proteomes" id="UP000623681"/>
    </source>
</evidence>
<dbReference type="InterPro" id="IPR050519">
    <property type="entry name" value="Glycosyltransf_28_UgtP"/>
</dbReference>
<evidence type="ECO:0000259" key="5">
    <source>
        <dbReference type="Pfam" id="PF04101"/>
    </source>
</evidence>
<comment type="subcellular location">
    <subcellularLocation>
        <location evidence="1">Membrane</location>
    </subcellularLocation>
</comment>
<evidence type="ECO:0000256" key="4">
    <source>
        <dbReference type="ARBA" id="ARBA00022679"/>
    </source>
</evidence>